<evidence type="ECO:0000313" key="2">
    <source>
        <dbReference type="EMBL" id="SVA68667.1"/>
    </source>
</evidence>
<reference evidence="2" key="1">
    <citation type="submission" date="2018-05" db="EMBL/GenBank/DDBJ databases">
        <authorList>
            <person name="Lanie J.A."/>
            <person name="Ng W.-L."/>
            <person name="Kazmierczak K.M."/>
            <person name="Andrzejewski T.M."/>
            <person name="Davidsen T.M."/>
            <person name="Wayne K.J."/>
            <person name="Tettelin H."/>
            <person name="Glass J.I."/>
            <person name="Rusch D."/>
            <person name="Podicherti R."/>
            <person name="Tsui H.-C.T."/>
            <person name="Winkler M.E."/>
        </authorList>
    </citation>
    <scope>NUCLEOTIDE SEQUENCE</scope>
</reference>
<organism evidence="2">
    <name type="scientific">marine metagenome</name>
    <dbReference type="NCBI Taxonomy" id="408172"/>
    <lineage>
        <taxon>unclassified sequences</taxon>
        <taxon>metagenomes</taxon>
        <taxon>ecological metagenomes</taxon>
    </lineage>
</organism>
<keyword evidence="1" id="KW-0472">Membrane</keyword>
<evidence type="ECO:0000256" key="1">
    <source>
        <dbReference type="SAM" id="Phobius"/>
    </source>
</evidence>
<proteinExistence type="predicted"/>
<protein>
    <submittedName>
        <fullName evidence="2">Uncharacterized protein</fullName>
    </submittedName>
</protein>
<keyword evidence="1" id="KW-1133">Transmembrane helix</keyword>
<feature type="transmembrane region" description="Helical" evidence="1">
    <location>
        <begin position="153"/>
        <end position="172"/>
    </location>
</feature>
<dbReference type="AlphaFoldDB" id="A0A381XWU7"/>
<accession>A0A381XWU7</accession>
<sequence>MRIQTQFLWINIIGGIAVLGGYIFALLSHPETRSDLWGGVPLQWRAWIVSSMFLAAFGYCYAMYYMIINDGLSLHFFWGKVDAAKMIILLILFLSSASLWIHTTFSYIDSPTYLKWAFVQVELWITALSILLMTIGLVTASGVEQPLKHNISILGLSLISFHCLVLDAMLWINRFPRSDL</sequence>
<dbReference type="EMBL" id="UINC01016504">
    <property type="protein sequence ID" value="SVA68667.1"/>
    <property type="molecule type" value="Genomic_DNA"/>
</dbReference>
<feature type="transmembrane region" description="Helical" evidence="1">
    <location>
        <begin position="7"/>
        <end position="27"/>
    </location>
</feature>
<feature type="transmembrane region" description="Helical" evidence="1">
    <location>
        <begin position="47"/>
        <end position="67"/>
    </location>
</feature>
<gene>
    <name evidence="2" type="ORF">METZ01_LOCUS121521</name>
</gene>
<feature type="transmembrane region" description="Helical" evidence="1">
    <location>
        <begin position="123"/>
        <end position="141"/>
    </location>
</feature>
<feature type="transmembrane region" description="Helical" evidence="1">
    <location>
        <begin position="87"/>
        <end position="108"/>
    </location>
</feature>
<name>A0A381XWU7_9ZZZZ</name>
<keyword evidence="1" id="KW-0812">Transmembrane</keyword>